<dbReference type="Proteomes" id="UP000838756">
    <property type="component" value="Unassembled WGS sequence"/>
</dbReference>
<dbReference type="EMBL" id="CAKXAJ010010404">
    <property type="protein sequence ID" value="CAH2211467.1"/>
    <property type="molecule type" value="Genomic_DNA"/>
</dbReference>
<evidence type="ECO:0000313" key="2">
    <source>
        <dbReference type="Proteomes" id="UP000838756"/>
    </source>
</evidence>
<proteinExistence type="predicted"/>
<accession>A0A8S4QIN6</accession>
<evidence type="ECO:0000313" key="1">
    <source>
        <dbReference type="EMBL" id="CAH2211467.1"/>
    </source>
</evidence>
<gene>
    <name evidence="1" type="primary">jg13047</name>
    <name evidence="1" type="ORF">PAEG_LOCUS3284</name>
</gene>
<reference evidence="1" key="1">
    <citation type="submission" date="2022-03" db="EMBL/GenBank/DDBJ databases">
        <authorList>
            <person name="Lindestad O."/>
        </authorList>
    </citation>
    <scope>NUCLEOTIDE SEQUENCE</scope>
</reference>
<sequence>MLKKTLINGLRKLLNICEQFSKEHGLKYNVEKIEMLFFRAGKSSEVVLPVFSNGSPVRVVKSFKYLGHILTDNLKDDGDMERERRALAVRANMIVSRFARCTDDVKVTLFKAFCQCFYTCQLWTRFTKRSYNALRIHYNNAFRILMQLPRFCSAKSMFAVACVPDFFAILRTRTASFWERLRRTTNTILCTLNEDFKNLFVKYWPCVHRCDNNNFRF</sequence>
<dbReference type="OrthoDB" id="10014409at2759"/>
<keyword evidence="2" id="KW-1185">Reference proteome</keyword>
<organism evidence="1 2">
    <name type="scientific">Pararge aegeria aegeria</name>
    <dbReference type="NCBI Taxonomy" id="348720"/>
    <lineage>
        <taxon>Eukaryota</taxon>
        <taxon>Metazoa</taxon>
        <taxon>Ecdysozoa</taxon>
        <taxon>Arthropoda</taxon>
        <taxon>Hexapoda</taxon>
        <taxon>Insecta</taxon>
        <taxon>Pterygota</taxon>
        <taxon>Neoptera</taxon>
        <taxon>Endopterygota</taxon>
        <taxon>Lepidoptera</taxon>
        <taxon>Glossata</taxon>
        <taxon>Ditrysia</taxon>
        <taxon>Papilionoidea</taxon>
        <taxon>Nymphalidae</taxon>
        <taxon>Satyrinae</taxon>
        <taxon>Satyrini</taxon>
        <taxon>Parargina</taxon>
        <taxon>Pararge</taxon>
    </lineage>
</organism>
<name>A0A8S4QIN6_9NEOP</name>
<comment type="caution">
    <text evidence="1">The sequence shown here is derived from an EMBL/GenBank/DDBJ whole genome shotgun (WGS) entry which is preliminary data.</text>
</comment>
<protein>
    <submittedName>
        <fullName evidence="1">Jg13047 protein</fullName>
    </submittedName>
</protein>
<dbReference type="AlphaFoldDB" id="A0A8S4QIN6"/>